<evidence type="ECO:0000313" key="9">
    <source>
        <dbReference type="EMBL" id="MBB5021208.1"/>
    </source>
</evidence>
<organism evidence="9 10">
    <name type="scientific">Desulfurispira natronophila</name>
    <dbReference type="NCBI Taxonomy" id="682562"/>
    <lineage>
        <taxon>Bacteria</taxon>
        <taxon>Pseudomonadati</taxon>
        <taxon>Chrysiogenota</taxon>
        <taxon>Chrysiogenia</taxon>
        <taxon>Chrysiogenales</taxon>
        <taxon>Chrysiogenaceae</taxon>
        <taxon>Desulfurispira</taxon>
    </lineage>
</organism>
<keyword evidence="5 7" id="KW-1133">Transmembrane helix</keyword>
<keyword evidence="3" id="KW-1003">Cell membrane</keyword>
<accession>A0A7W7Y369</accession>
<dbReference type="PANTHER" id="PTHR30506">
    <property type="entry name" value="INNER MEMBRANE PROTEIN"/>
    <property type="match status" value="1"/>
</dbReference>
<feature type="transmembrane region" description="Helical" evidence="7">
    <location>
        <begin position="92"/>
        <end position="112"/>
    </location>
</feature>
<protein>
    <submittedName>
        <fullName evidence="9">Putative membrane protein YeiH</fullName>
    </submittedName>
</protein>
<feature type="transmembrane region" description="Helical" evidence="7">
    <location>
        <begin position="147"/>
        <end position="166"/>
    </location>
</feature>
<gene>
    <name evidence="9" type="ORF">HNR37_000514</name>
</gene>
<feature type="transmembrane region" description="Helical" evidence="7">
    <location>
        <begin position="6"/>
        <end position="23"/>
    </location>
</feature>
<evidence type="ECO:0000256" key="4">
    <source>
        <dbReference type="ARBA" id="ARBA00022692"/>
    </source>
</evidence>
<dbReference type="AlphaFoldDB" id="A0A7W7Y369"/>
<proteinExistence type="inferred from homology"/>
<evidence type="ECO:0000256" key="1">
    <source>
        <dbReference type="ARBA" id="ARBA00004651"/>
    </source>
</evidence>
<dbReference type="PANTHER" id="PTHR30506:SF3">
    <property type="entry name" value="UPF0126 INNER MEMBRANE PROTEIN YADS-RELATED"/>
    <property type="match status" value="1"/>
</dbReference>
<dbReference type="GO" id="GO:0005886">
    <property type="term" value="C:plasma membrane"/>
    <property type="evidence" value="ECO:0007669"/>
    <property type="project" value="UniProtKB-SubCell"/>
</dbReference>
<dbReference type="Pfam" id="PF03458">
    <property type="entry name" value="Gly_transporter"/>
    <property type="match status" value="2"/>
</dbReference>
<evidence type="ECO:0000259" key="8">
    <source>
        <dbReference type="Pfam" id="PF03458"/>
    </source>
</evidence>
<reference evidence="9 10" key="1">
    <citation type="submission" date="2020-08" db="EMBL/GenBank/DDBJ databases">
        <title>Genomic Encyclopedia of Type Strains, Phase IV (KMG-IV): sequencing the most valuable type-strain genomes for metagenomic binning, comparative biology and taxonomic classification.</title>
        <authorList>
            <person name="Goeker M."/>
        </authorList>
    </citation>
    <scope>NUCLEOTIDE SEQUENCE [LARGE SCALE GENOMIC DNA]</scope>
    <source>
        <strain evidence="9 10">DSM 22071</strain>
    </source>
</reference>
<feature type="domain" description="Glycine transporter" evidence="8">
    <location>
        <begin position="6"/>
        <end position="77"/>
    </location>
</feature>
<feature type="domain" description="Glycine transporter" evidence="8">
    <location>
        <begin position="94"/>
        <end position="165"/>
    </location>
</feature>
<evidence type="ECO:0000256" key="6">
    <source>
        <dbReference type="ARBA" id="ARBA00023136"/>
    </source>
</evidence>
<feature type="transmembrane region" description="Helical" evidence="7">
    <location>
        <begin position="118"/>
        <end position="135"/>
    </location>
</feature>
<keyword evidence="10" id="KW-1185">Reference proteome</keyword>
<evidence type="ECO:0000256" key="7">
    <source>
        <dbReference type="SAM" id="Phobius"/>
    </source>
</evidence>
<comment type="subcellular location">
    <subcellularLocation>
        <location evidence="1">Cell membrane</location>
        <topology evidence="1">Multi-pass membrane protein</topology>
    </subcellularLocation>
</comment>
<evidence type="ECO:0000256" key="3">
    <source>
        <dbReference type="ARBA" id="ARBA00022475"/>
    </source>
</evidence>
<evidence type="ECO:0000256" key="5">
    <source>
        <dbReference type="ARBA" id="ARBA00022989"/>
    </source>
</evidence>
<keyword evidence="6 7" id="KW-0472">Membrane</keyword>
<feature type="transmembrane region" description="Helical" evidence="7">
    <location>
        <begin position="172"/>
        <end position="193"/>
    </location>
</feature>
<evidence type="ECO:0000256" key="2">
    <source>
        <dbReference type="ARBA" id="ARBA00008193"/>
    </source>
</evidence>
<dbReference type="Proteomes" id="UP000528322">
    <property type="component" value="Unassembled WGS sequence"/>
</dbReference>
<dbReference type="EMBL" id="JACHID010000002">
    <property type="protein sequence ID" value="MBB5021208.1"/>
    <property type="molecule type" value="Genomic_DNA"/>
</dbReference>
<keyword evidence="4 7" id="KW-0812">Transmembrane</keyword>
<feature type="transmembrane region" description="Helical" evidence="7">
    <location>
        <begin position="30"/>
        <end position="47"/>
    </location>
</feature>
<feature type="transmembrane region" description="Helical" evidence="7">
    <location>
        <begin position="62"/>
        <end position="80"/>
    </location>
</feature>
<sequence length="209" mass="22462">MDLFTIADMIGISAFALAGFLVGVRKELDILGICIAAFLTALGGGIIRDTIVQRTPFAFSETYPFICIVAMIALALLLRVHKRQGFDRSRLFVVADSIGLVAFSMTGALIAIDSNLNFFGVIFLAFLTAVGGGIVRDTLVNEIPFVLNADFYGSVAIVTGILVYGVDMLGVLNHTVLLIIGVLSLMLRLVAYFRGWTLPRLVKGNENAG</sequence>
<evidence type="ECO:0000313" key="10">
    <source>
        <dbReference type="Proteomes" id="UP000528322"/>
    </source>
</evidence>
<name>A0A7W7Y369_9BACT</name>
<dbReference type="InterPro" id="IPR005115">
    <property type="entry name" value="Gly_transporter"/>
</dbReference>
<comment type="similarity">
    <text evidence="2">Belongs to the UPF0126 family.</text>
</comment>
<comment type="caution">
    <text evidence="9">The sequence shown here is derived from an EMBL/GenBank/DDBJ whole genome shotgun (WGS) entry which is preliminary data.</text>
</comment>
<dbReference type="RefSeq" id="WP_183729484.1">
    <property type="nucleotide sequence ID" value="NZ_JACHID010000002.1"/>
</dbReference>